<name>A0A5N6IV92_9EURO</name>
<dbReference type="Gene3D" id="3.40.50.1580">
    <property type="entry name" value="Nucleoside phosphorylase domain"/>
    <property type="match status" value="1"/>
</dbReference>
<evidence type="ECO:0000313" key="2">
    <source>
        <dbReference type="EMBL" id="KAB8270571.1"/>
    </source>
</evidence>
<dbReference type="GO" id="GO:0003824">
    <property type="term" value="F:catalytic activity"/>
    <property type="evidence" value="ECO:0007669"/>
    <property type="project" value="InterPro"/>
</dbReference>
<dbReference type="InterPro" id="IPR053137">
    <property type="entry name" value="NLR-like"/>
</dbReference>
<dbReference type="EMBL" id="ML732828">
    <property type="protein sequence ID" value="KAB8270571.1"/>
    <property type="molecule type" value="Genomic_DNA"/>
</dbReference>
<proteinExistence type="predicted"/>
<dbReference type="SUPFAM" id="SSF53167">
    <property type="entry name" value="Purine and uridine phosphorylases"/>
    <property type="match status" value="1"/>
</dbReference>
<dbReference type="GO" id="GO:0009116">
    <property type="term" value="P:nucleoside metabolic process"/>
    <property type="evidence" value="ECO:0007669"/>
    <property type="project" value="InterPro"/>
</dbReference>
<dbReference type="AlphaFoldDB" id="A0A5N6IV92"/>
<evidence type="ECO:0000313" key="3">
    <source>
        <dbReference type="Proteomes" id="UP000326289"/>
    </source>
</evidence>
<feature type="region of interest" description="Disordered" evidence="1">
    <location>
        <begin position="105"/>
        <end position="135"/>
    </location>
</feature>
<reference evidence="2 3" key="1">
    <citation type="submission" date="2019-04" db="EMBL/GenBank/DDBJ databases">
        <title>Fungal friends and foes A comparative genomics study of 23 Aspergillus species from section Flavi.</title>
        <authorList>
            <consortium name="DOE Joint Genome Institute"/>
            <person name="Kjaerbolling I."/>
            <person name="Vesth T.C."/>
            <person name="Frisvad J.C."/>
            <person name="Nybo J.L."/>
            <person name="Theobald S."/>
            <person name="Kildgaard S."/>
            <person name="Petersen T.I."/>
            <person name="Kuo A."/>
            <person name="Sato A."/>
            <person name="Lyhne E.K."/>
            <person name="Kogle M.E."/>
            <person name="Wiebenga A."/>
            <person name="Kun R.S."/>
            <person name="Lubbers R.J."/>
            <person name="Makela M.R."/>
            <person name="Barry K."/>
            <person name="Chovatia M."/>
            <person name="Clum A."/>
            <person name="Daum C."/>
            <person name="Haridas S."/>
            <person name="He G."/>
            <person name="LaButti K."/>
            <person name="Lipzen A."/>
            <person name="Mondo S."/>
            <person name="Pangilinan J."/>
            <person name="Riley R."/>
            <person name="Salamov A."/>
            <person name="Simmons B.A."/>
            <person name="Magnuson J.K."/>
            <person name="Henrissat B."/>
            <person name="Mortensen U.H."/>
            <person name="Larsen T.O."/>
            <person name="De vries R.P."/>
            <person name="Grigoriev I.V."/>
            <person name="Machida M."/>
            <person name="Baker S.E."/>
            <person name="Andersen M.R."/>
        </authorList>
    </citation>
    <scope>NUCLEOTIDE SEQUENCE [LARGE SCALE GENOMIC DNA]</scope>
    <source>
        <strain evidence="2 3">CBS 117635</strain>
    </source>
</reference>
<protein>
    <submittedName>
        <fullName evidence="2">Nucleoside phosphorylase domain-containing protein</fullName>
    </submittedName>
</protein>
<dbReference type="PANTHER" id="PTHR46082:SF11">
    <property type="entry name" value="AAA+ ATPASE DOMAIN-CONTAINING PROTEIN-RELATED"/>
    <property type="match status" value="1"/>
</dbReference>
<dbReference type="InterPro" id="IPR035994">
    <property type="entry name" value="Nucleoside_phosphorylase_sf"/>
</dbReference>
<dbReference type="Proteomes" id="UP000326289">
    <property type="component" value="Unassembled WGS sequence"/>
</dbReference>
<gene>
    <name evidence="2" type="ORF">BDV30DRAFT_241311</name>
</gene>
<dbReference type="PANTHER" id="PTHR46082">
    <property type="entry name" value="ATP/GTP-BINDING PROTEIN-RELATED"/>
    <property type="match status" value="1"/>
</dbReference>
<accession>A0A5N6IV92</accession>
<organism evidence="2 3">
    <name type="scientific">Aspergillus minisclerotigenes</name>
    <dbReference type="NCBI Taxonomy" id="656917"/>
    <lineage>
        <taxon>Eukaryota</taxon>
        <taxon>Fungi</taxon>
        <taxon>Dikarya</taxon>
        <taxon>Ascomycota</taxon>
        <taxon>Pezizomycotina</taxon>
        <taxon>Eurotiomycetes</taxon>
        <taxon>Eurotiomycetidae</taxon>
        <taxon>Eurotiales</taxon>
        <taxon>Aspergillaceae</taxon>
        <taxon>Aspergillus</taxon>
        <taxon>Aspergillus subgen. Circumdati</taxon>
    </lineage>
</organism>
<sequence>MRHVGKHLANGEPVDQTVEDIQLQEWAIVNGILVPDNGGWRLKNIIRREKSYMLAGRGAVIFGGSPGPGHSLADSYQVPTDEEMTPCVRNGSHFYDSGIGTSLGSASSSSFRQSKDTPKRPFSPDARLGDPRRRSSYLPCCGSTRPYNFQETGKADSRDPTRFHGDTTGGTAICSQTHAVLPPASFSEISSRNSLRREEYRIGWISALKVEFRAALQMLGQRHQPILGHSSDDNLYVQGRIGIHNVVLTCLPDGRYGTNFAAMIGFMVGIGGGLPSPQNDIRLGDVILDGSQRTGFLNAPPERLLAVLNIMPEHDEPLPRCRTATYPGAQLDRLFRPTYKHVTSNQTCIDCSETETLKRRPGNREAGPHVYYGTIASGNMVIKDAGARDLLVQKHGVLCFEMEAAGLMNTNFSCLVIRGVSDYAESHKNDVWKKYAAASVAEYARSLICAIPGNMYSK</sequence>
<evidence type="ECO:0000256" key="1">
    <source>
        <dbReference type="SAM" id="MobiDB-lite"/>
    </source>
</evidence>
<keyword evidence="3" id="KW-1185">Reference proteome</keyword>